<evidence type="ECO:0000256" key="5">
    <source>
        <dbReference type="ARBA" id="ARBA00022989"/>
    </source>
</evidence>
<dbReference type="PANTHER" id="PTHR19317:SF1">
    <property type="entry name" value="PRA1 FAMILY PROTEIN H"/>
    <property type="match status" value="1"/>
</dbReference>
<dbReference type="GO" id="GO:0016020">
    <property type="term" value="C:membrane"/>
    <property type="evidence" value="ECO:0007669"/>
    <property type="project" value="UniProtKB-SubCell"/>
</dbReference>
<dbReference type="EMBL" id="EF087127">
    <property type="protein sequence ID" value="ABK26382.1"/>
    <property type="molecule type" value="mRNA"/>
</dbReference>
<accession>A9P0H1</accession>
<keyword evidence="4 7" id="KW-0812">Transmembrane</keyword>
<evidence type="ECO:0000256" key="3">
    <source>
        <dbReference type="ARBA" id="ARBA00006483"/>
    </source>
</evidence>
<dbReference type="InterPro" id="IPR004895">
    <property type="entry name" value="Prenylated_rab_accept_PRA1"/>
</dbReference>
<proteinExistence type="evidence at transcript level"/>
<dbReference type="GO" id="GO:0016192">
    <property type="term" value="P:vesicle-mediated transport"/>
    <property type="evidence" value="ECO:0007669"/>
    <property type="project" value="UniProtKB-ARBA"/>
</dbReference>
<dbReference type="Pfam" id="PF03208">
    <property type="entry name" value="PRA1"/>
    <property type="match status" value="1"/>
</dbReference>
<comment type="similarity">
    <text evidence="3 7">Belongs to the PRA1 family.</text>
</comment>
<evidence type="ECO:0000256" key="4">
    <source>
        <dbReference type="ARBA" id="ARBA00022692"/>
    </source>
</evidence>
<dbReference type="GO" id="GO:0005794">
    <property type="term" value="C:Golgi apparatus"/>
    <property type="evidence" value="ECO:0007669"/>
    <property type="project" value="TreeGrafter"/>
</dbReference>
<dbReference type="AlphaFoldDB" id="A9P0H1"/>
<name>A9P0H1_PICSI</name>
<protein>
    <recommendedName>
        <fullName evidence="7">PRA1 family protein</fullName>
    </recommendedName>
</protein>
<evidence type="ECO:0000256" key="6">
    <source>
        <dbReference type="ARBA" id="ARBA00023136"/>
    </source>
</evidence>
<reference evidence="8" key="1">
    <citation type="journal article" date="2008" name="BMC Genomics">
        <title>A conifer genomics resource of 200,000 spruce (Picea spp.) ESTs and 6,464 high-quality, sequence-finished full-length cDNAs for Sitka spruce (Picea sitchensis).</title>
        <authorList>
            <person name="Ralph S.G."/>
            <person name="Chun H.J."/>
            <person name="Kolosova N."/>
            <person name="Cooper D."/>
            <person name="Oddy C."/>
            <person name="Ritland C.E."/>
            <person name="Kirkpatrick R."/>
            <person name="Moore R."/>
            <person name="Barber S."/>
            <person name="Holt R.A."/>
            <person name="Jones S.J."/>
            <person name="Marra M.A."/>
            <person name="Douglas C.J."/>
            <person name="Ritland K."/>
            <person name="Bohlmann J."/>
        </authorList>
    </citation>
    <scope>NUCLEOTIDE SEQUENCE</scope>
    <source>
        <tissue evidence="8">Bark</tissue>
    </source>
</reference>
<evidence type="ECO:0000256" key="2">
    <source>
        <dbReference type="ARBA" id="ARBA00004141"/>
    </source>
</evidence>
<keyword evidence="6 7" id="KW-0472">Membrane</keyword>
<comment type="subcellular location">
    <subcellularLocation>
        <location evidence="2 7">Membrane</location>
        <topology evidence="2 7">Multi-pass membrane protein</topology>
    </subcellularLocation>
</comment>
<evidence type="ECO:0000313" key="8">
    <source>
        <dbReference type="EMBL" id="ABK26382.1"/>
    </source>
</evidence>
<evidence type="ECO:0000256" key="1">
    <source>
        <dbReference type="ARBA" id="ARBA00002501"/>
    </source>
</evidence>
<evidence type="ECO:0000256" key="7">
    <source>
        <dbReference type="RuleBase" id="RU363107"/>
    </source>
</evidence>
<dbReference type="GO" id="GO:0005783">
    <property type="term" value="C:endoplasmic reticulum"/>
    <property type="evidence" value="ECO:0007669"/>
    <property type="project" value="TreeGrafter"/>
</dbReference>
<organism evidence="8">
    <name type="scientific">Picea sitchensis</name>
    <name type="common">Sitka spruce</name>
    <name type="synonym">Pinus sitchensis</name>
    <dbReference type="NCBI Taxonomy" id="3332"/>
    <lineage>
        <taxon>Eukaryota</taxon>
        <taxon>Viridiplantae</taxon>
        <taxon>Streptophyta</taxon>
        <taxon>Embryophyta</taxon>
        <taxon>Tracheophyta</taxon>
        <taxon>Spermatophyta</taxon>
        <taxon>Pinopsida</taxon>
        <taxon>Pinidae</taxon>
        <taxon>Conifers I</taxon>
        <taxon>Pinales</taxon>
        <taxon>Pinaceae</taxon>
        <taxon>Picea</taxon>
    </lineage>
</organism>
<dbReference type="OMA" id="IVMILHA"/>
<sequence length="223" mass="25576">MAFSANPLSLSLPQRAFETWLRDSGYLEIIDECAIDDSVEVVGGSNKWSSLLTINPFAKLTTEDLSRDAVPWTGEFFDSGLGPAHSYSWPSSITQMKLRMEENLKRYTRNYIYLSLLILACFLYKMPVALLSLISILAFWDMLRICSNKWGLENYPLLHQMLILIAKLVTAIIMFYCKVALALCWAGIFSFTVLIVHSSLRKITNPKKPLHKEKHHKLETRRK</sequence>
<comment type="function">
    <text evidence="1 7">May be involved in both secretory and endocytic intracellular trafficking in the endosomal/prevacuolar compartments.</text>
</comment>
<keyword evidence="5 7" id="KW-1133">Transmembrane helix</keyword>
<feature type="transmembrane region" description="Helical" evidence="7">
    <location>
        <begin position="111"/>
        <end position="137"/>
    </location>
</feature>
<keyword evidence="7" id="KW-0813">Transport</keyword>
<dbReference type="PANTHER" id="PTHR19317">
    <property type="entry name" value="PRENYLATED RAB ACCEPTOR 1-RELATED"/>
    <property type="match status" value="1"/>
</dbReference>
<feature type="transmembrane region" description="Helical" evidence="7">
    <location>
        <begin position="183"/>
        <end position="200"/>
    </location>
</feature>